<sequence length="872" mass="93720">MQNLIAKKSQVLSGLRTPPPRPTLHSHVQGGLRTPHLVPLCSATSRVGCGPPLVPLYMPSRVGCGPPKLSHFTKPRPGATSRVGCGPPFIPLYMPSRVGCGLPLCPTLHAVPSGLRTPPFVRLYKATSRVGCGLPPLCPALQRRVPVPRPGWAADPPLSHSTCRPGWAADPPFVPLYMPFRVGCGPPPLCPTLQSHVPGELRTAPPLSRFTAPRPGWAADPHPFHFTKPRPGWTSPPPFVPLCSATSRVGCGPPLIPLYMPSRVGCGPPLCPTLHAVPGGLRTPPFVRLYKATSRVSCGLPPLCPALQRRVPGGLRTPTRSTLQSHVRDGLRPLPLSRFVVPRPGTSYLSSPPAVPFLRGGVRGGSRGWESEAEVVKRERHARRAVGGGGVGEVSPGRETRRRKIRSGWLLLTKVRQLKARPCRPSLSSSEAGRTLPGGGSGGGTPPGVEARGGGRLLGGGEVEGRGDRALTRSGSGLGGAGVLPAPSPSQSPDPPLQGRTDSDPTFACLALPCLLGRGEDPGSQDPCREERGGGWKPSPGRGGATRERERLAKYGGGWGDSMLPPPTSGTAQAPRGGRGGEGAAAANPRPRKGDSAPPILLPPPPRRRGPRRALPGKETEKRSQRRGRFLFVLIRFGQRNFGPEMSGNIQVGPERRIVLVGKTGNGKSATGNTILGSRIFESKMASGSVTKCCQREETWVSGRKVVVVDTPGFLDTGRPEFETGKEVKKCVKFCTPGPHVILQVIRPGRFTQEEQDVAQLIKEIFSLNAKNYMILLFTRKEDLEGKGLDRFISEGNCALKEQVYLCRNRYLAFNNKAEGAEREAQVAQLMEMIDELVEKNQHAPCYTEDMLAADKEDFRSRWNLSWLCPLF</sequence>
<evidence type="ECO:0000259" key="5">
    <source>
        <dbReference type="PROSITE" id="PS51720"/>
    </source>
</evidence>
<protein>
    <submittedName>
        <fullName evidence="6">GTPase IMAP family member 7-like</fullName>
    </submittedName>
</protein>
<dbReference type="SUPFAM" id="SSF52540">
    <property type="entry name" value="P-loop containing nucleoside triphosphate hydrolases"/>
    <property type="match status" value="1"/>
</dbReference>
<dbReference type="InterPro" id="IPR027417">
    <property type="entry name" value="P-loop_NTPase"/>
</dbReference>
<feature type="domain" description="AIG1-type G" evidence="5">
    <location>
        <begin position="653"/>
        <end position="856"/>
    </location>
</feature>
<feature type="compositionally biased region" description="Gly residues" evidence="4">
    <location>
        <begin position="436"/>
        <end position="462"/>
    </location>
</feature>
<dbReference type="Gene3D" id="3.40.50.300">
    <property type="entry name" value="P-loop containing nucleotide triphosphate hydrolases"/>
    <property type="match status" value="1"/>
</dbReference>
<dbReference type="Pfam" id="PF04548">
    <property type="entry name" value="AIG1"/>
    <property type="match status" value="1"/>
</dbReference>
<dbReference type="PROSITE" id="PS51720">
    <property type="entry name" value="G_AIG1"/>
    <property type="match status" value="1"/>
</dbReference>
<gene>
    <name evidence="6" type="ORF">NXF25_019255</name>
</gene>
<keyword evidence="3" id="KW-0342">GTP-binding</keyword>
<feature type="compositionally biased region" description="Pro residues" evidence="4">
    <location>
        <begin position="486"/>
        <end position="496"/>
    </location>
</feature>
<dbReference type="FunFam" id="3.40.50.300:FF:000366">
    <property type="entry name" value="GTPase, IMAP family member 2"/>
    <property type="match status" value="1"/>
</dbReference>
<evidence type="ECO:0000256" key="1">
    <source>
        <dbReference type="ARBA" id="ARBA00008535"/>
    </source>
</evidence>
<name>A0AAW1B1K8_CROAD</name>
<feature type="region of interest" description="Disordered" evidence="4">
    <location>
        <begin position="420"/>
        <end position="505"/>
    </location>
</feature>
<reference evidence="6 7" key="1">
    <citation type="journal article" date="2024" name="Proc. Natl. Acad. Sci. U.S.A.">
        <title>The genetic regulatory architecture and epigenomic basis for age-related changes in rattlesnake venom.</title>
        <authorList>
            <person name="Hogan M.P."/>
            <person name="Holding M.L."/>
            <person name="Nystrom G.S."/>
            <person name="Colston T.J."/>
            <person name="Bartlett D.A."/>
            <person name="Mason A.J."/>
            <person name="Ellsworth S.A."/>
            <person name="Rautsaw R.M."/>
            <person name="Lawrence K.C."/>
            <person name="Strickland J.L."/>
            <person name="He B."/>
            <person name="Fraser P."/>
            <person name="Margres M.J."/>
            <person name="Gilbert D.M."/>
            <person name="Gibbs H.L."/>
            <person name="Parkinson C.L."/>
            <person name="Rokyta D.R."/>
        </authorList>
    </citation>
    <scope>NUCLEOTIDE SEQUENCE [LARGE SCALE GENOMIC DNA]</scope>
    <source>
        <strain evidence="6">DRR0105</strain>
    </source>
</reference>
<organism evidence="6 7">
    <name type="scientific">Crotalus adamanteus</name>
    <name type="common">Eastern diamondback rattlesnake</name>
    <dbReference type="NCBI Taxonomy" id="8729"/>
    <lineage>
        <taxon>Eukaryota</taxon>
        <taxon>Metazoa</taxon>
        <taxon>Chordata</taxon>
        <taxon>Craniata</taxon>
        <taxon>Vertebrata</taxon>
        <taxon>Euteleostomi</taxon>
        <taxon>Lepidosauria</taxon>
        <taxon>Squamata</taxon>
        <taxon>Bifurcata</taxon>
        <taxon>Unidentata</taxon>
        <taxon>Episquamata</taxon>
        <taxon>Toxicofera</taxon>
        <taxon>Serpentes</taxon>
        <taxon>Colubroidea</taxon>
        <taxon>Viperidae</taxon>
        <taxon>Crotalinae</taxon>
        <taxon>Crotalus</taxon>
    </lineage>
</organism>
<comment type="caution">
    <text evidence="6">The sequence shown here is derived from an EMBL/GenBank/DDBJ whole genome shotgun (WGS) entry which is preliminary data.</text>
</comment>
<dbReference type="PANTHER" id="PTHR10903">
    <property type="entry name" value="GTPASE, IMAP FAMILY MEMBER-RELATED"/>
    <property type="match status" value="1"/>
</dbReference>
<keyword evidence="7" id="KW-1185">Reference proteome</keyword>
<dbReference type="CDD" id="cd01852">
    <property type="entry name" value="AIG1"/>
    <property type="match status" value="1"/>
</dbReference>
<accession>A0AAW1B1K8</accession>
<feature type="region of interest" description="Disordered" evidence="4">
    <location>
        <begin position="1"/>
        <end position="25"/>
    </location>
</feature>
<evidence type="ECO:0000256" key="4">
    <source>
        <dbReference type="SAM" id="MobiDB-lite"/>
    </source>
</evidence>
<dbReference type="GO" id="GO:0005525">
    <property type="term" value="F:GTP binding"/>
    <property type="evidence" value="ECO:0007669"/>
    <property type="project" value="UniProtKB-KW"/>
</dbReference>
<evidence type="ECO:0000256" key="3">
    <source>
        <dbReference type="ARBA" id="ARBA00023134"/>
    </source>
</evidence>
<evidence type="ECO:0000313" key="6">
    <source>
        <dbReference type="EMBL" id="KAK9395894.1"/>
    </source>
</evidence>
<dbReference type="Proteomes" id="UP001474421">
    <property type="component" value="Unassembled WGS sequence"/>
</dbReference>
<evidence type="ECO:0000313" key="7">
    <source>
        <dbReference type="Proteomes" id="UP001474421"/>
    </source>
</evidence>
<comment type="similarity">
    <text evidence="1">Belongs to the TRAFAC class TrmE-Era-EngA-EngB-Septin-like GTPase superfamily. AIG1/Toc34/Toc159-like paraseptin GTPase family. IAN subfamily.</text>
</comment>
<dbReference type="InterPro" id="IPR045058">
    <property type="entry name" value="GIMA/IAN/Toc"/>
</dbReference>
<dbReference type="InterPro" id="IPR006703">
    <property type="entry name" value="G_AIG1"/>
</dbReference>
<keyword evidence="2" id="KW-0547">Nucleotide-binding</keyword>
<dbReference type="PANTHER" id="PTHR10903:SF170">
    <property type="entry name" value="GTPASE IMAP FAMILY MEMBER 7"/>
    <property type="match status" value="1"/>
</dbReference>
<dbReference type="EMBL" id="JAOTOJ010000008">
    <property type="protein sequence ID" value="KAK9395894.1"/>
    <property type="molecule type" value="Genomic_DNA"/>
</dbReference>
<feature type="region of interest" description="Disordered" evidence="4">
    <location>
        <begin position="517"/>
        <end position="625"/>
    </location>
</feature>
<dbReference type="AlphaFoldDB" id="A0AAW1B1K8"/>
<evidence type="ECO:0000256" key="2">
    <source>
        <dbReference type="ARBA" id="ARBA00022741"/>
    </source>
</evidence>
<feature type="region of interest" description="Disordered" evidence="4">
    <location>
        <begin position="380"/>
        <end position="401"/>
    </location>
</feature>
<proteinExistence type="inferred from homology"/>